<feature type="signal peptide" evidence="6">
    <location>
        <begin position="1"/>
        <end position="23"/>
    </location>
</feature>
<dbReference type="EMBL" id="OIVN01005791">
    <property type="protein sequence ID" value="SPD24058.1"/>
    <property type="molecule type" value="Genomic_DNA"/>
</dbReference>
<evidence type="ECO:0000256" key="6">
    <source>
        <dbReference type="SAM" id="SignalP"/>
    </source>
</evidence>
<evidence type="ECO:0000256" key="4">
    <source>
        <dbReference type="PROSITE-ProRule" id="PRU00175"/>
    </source>
</evidence>
<sequence>MAPPATFIIIFIFIFMMIHPSATSDNSKLNERWSIHFPDMGWPEVFGILISTLVGLTTMLCIVYQVYKRCCMQPQPQEAQDGAGDIFGIPFQLYPPPPPAPPLPPLPRTDYHAAGDIFGIPSCPICLEDFVEGESVVELPCHHAYHPACIDSWVTQNPVCPVCMAQVPPPLDQDPLV</sequence>
<evidence type="ECO:0000256" key="2">
    <source>
        <dbReference type="ARBA" id="ARBA00022771"/>
    </source>
</evidence>
<keyword evidence="1" id="KW-0479">Metal-binding</keyword>
<gene>
    <name evidence="8" type="ORF">FSB_LOCUS51940</name>
</gene>
<feature type="chain" id="PRO_5014958158" description="RING-type domain-containing protein" evidence="6">
    <location>
        <begin position="24"/>
        <end position="177"/>
    </location>
</feature>
<dbReference type="GO" id="GO:0006511">
    <property type="term" value="P:ubiquitin-dependent protein catabolic process"/>
    <property type="evidence" value="ECO:0007669"/>
    <property type="project" value="TreeGrafter"/>
</dbReference>
<proteinExistence type="predicted"/>
<dbReference type="PANTHER" id="PTHR45931:SF3">
    <property type="entry name" value="RING ZINC FINGER-CONTAINING PROTEIN"/>
    <property type="match status" value="1"/>
</dbReference>
<name>A0A2N9IHX4_FAGSY</name>
<dbReference type="GO" id="GO:0008270">
    <property type="term" value="F:zinc ion binding"/>
    <property type="evidence" value="ECO:0007669"/>
    <property type="project" value="UniProtKB-KW"/>
</dbReference>
<evidence type="ECO:0000313" key="8">
    <source>
        <dbReference type="EMBL" id="SPD24058.1"/>
    </source>
</evidence>
<feature type="transmembrane region" description="Helical" evidence="5">
    <location>
        <begin position="47"/>
        <end position="67"/>
    </location>
</feature>
<dbReference type="AlphaFoldDB" id="A0A2N9IHX4"/>
<dbReference type="Gene3D" id="3.30.40.10">
    <property type="entry name" value="Zinc/RING finger domain, C3HC4 (zinc finger)"/>
    <property type="match status" value="1"/>
</dbReference>
<protein>
    <recommendedName>
        <fullName evidence="7">RING-type domain-containing protein</fullName>
    </recommendedName>
</protein>
<dbReference type="GO" id="GO:0061630">
    <property type="term" value="F:ubiquitin protein ligase activity"/>
    <property type="evidence" value="ECO:0007669"/>
    <property type="project" value="TreeGrafter"/>
</dbReference>
<keyword evidence="5" id="KW-1133">Transmembrane helix</keyword>
<keyword evidence="5" id="KW-0812">Transmembrane</keyword>
<accession>A0A2N9IHX4</accession>
<dbReference type="InterPro" id="IPR001841">
    <property type="entry name" value="Znf_RING"/>
</dbReference>
<dbReference type="GO" id="GO:0005634">
    <property type="term" value="C:nucleus"/>
    <property type="evidence" value="ECO:0007669"/>
    <property type="project" value="TreeGrafter"/>
</dbReference>
<dbReference type="PROSITE" id="PS50089">
    <property type="entry name" value="ZF_RING_2"/>
    <property type="match status" value="1"/>
</dbReference>
<dbReference type="InterPro" id="IPR013083">
    <property type="entry name" value="Znf_RING/FYVE/PHD"/>
</dbReference>
<dbReference type="PANTHER" id="PTHR45931">
    <property type="entry name" value="SI:CH211-59O9.10"/>
    <property type="match status" value="1"/>
</dbReference>
<reference evidence="8" key="1">
    <citation type="submission" date="2018-02" db="EMBL/GenBank/DDBJ databases">
        <authorList>
            <person name="Cohen D.B."/>
            <person name="Kent A.D."/>
        </authorList>
    </citation>
    <scope>NUCLEOTIDE SEQUENCE</scope>
</reference>
<keyword evidence="2 4" id="KW-0863">Zinc-finger</keyword>
<evidence type="ECO:0000256" key="1">
    <source>
        <dbReference type="ARBA" id="ARBA00022723"/>
    </source>
</evidence>
<dbReference type="SMART" id="SM00184">
    <property type="entry name" value="RING"/>
    <property type="match status" value="1"/>
</dbReference>
<evidence type="ECO:0000259" key="7">
    <source>
        <dbReference type="PROSITE" id="PS50089"/>
    </source>
</evidence>
<dbReference type="InterPro" id="IPR051834">
    <property type="entry name" value="RING_finger_E3_ligase"/>
</dbReference>
<dbReference type="SUPFAM" id="SSF57850">
    <property type="entry name" value="RING/U-box"/>
    <property type="match status" value="1"/>
</dbReference>
<organism evidence="8">
    <name type="scientific">Fagus sylvatica</name>
    <name type="common">Beechnut</name>
    <dbReference type="NCBI Taxonomy" id="28930"/>
    <lineage>
        <taxon>Eukaryota</taxon>
        <taxon>Viridiplantae</taxon>
        <taxon>Streptophyta</taxon>
        <taxon>Embryophyta</taxon>
        <taxon>Tracheophyta</taxon>
        <taxon>Spermatophyta</taxon>
        <taxon>Magnoliopsida</taxon>
        <taxon>eudicotyledons</taxon>
        <taxon>Gunneridae</taxon>
        <taxon>Pentapetalae</taxon>
        <taxon>rosids</taxon>
        <taxon>fabids</taxon>
        <taxon>Fagales</taxon>
        <taxon>Fagaceae</taxon>
        <taxon>Fagus</taxon>
    </lineage>
</organism>
<keyword evidence="6" id="KW-0732">Signal</keyword>
<dbReference type="Pfam" id="PF13639">
    <property type="entry name" value="zf-RING_2"/>
    <property type="match status" value="1"/>
</dbReference>
<evidence type="ECO:0000256" key="3">
    <source>
        <dbReference type="ARBA" id="ARBA00022833"/>
    </source>
</evidence>
<evidence type="ECO:0000256" key="5">
    <source>
        <dbReference type="SAM" id="Phobius"/>
    </source>
</evidence>
<keyword evidence="5" id="KW-0472">Membrane</keyword>
<feature type="domain" description="RING-type" evidence="7">
    <location>
        <begin position="123"/>
        <end position="163"/>
    </location>
</feature>
<keyword evidence="3" id="KW-0862">Zinc</keyword>